<feature type="compositionally biased region" description="Basic and acidic residues" evidence="1">
    <location>
        <begin position="577"/>
        <end position="593"/>
    </location>
</feature>
<feature type="region of interest" description="Disordered" evidence="1">
    <location>
        <begin position="679"/>
        <end position="740"/>
    </location>
</feature>
<feature type="compositionally biased region" description="Polar residues" evidence="1">
    <location>
        <begin position="692"/>
        <end position="701"/>
    </location>
</feature>
<comment type="caution">
    <text evidence="2">The sequence shown here is derived from an EMBL/GenBank/DDBJ whole genome shotgun (WGS) entry which is preliminary data.</text>
</comment>
<feature type="region of interest" description="Disordered" evidence="1">
    <location>
        <begin position="1"/>
        <end position="258"/>
    </location>
</feature>
<feature type="compositionally biased region" description="Polar residues" evidence="1">
    <location>
        <begin position="123"/>
        <end position="133"/>
    </location>
</feature>
<name>A0A507BFE3_9PEZI</name>
<feature type="compositionally biased region" description="Polar residues" evidence="1">
    <location>
        <begin position="388"/>
        <end position="401"/>
    </location>
</feature>
<dbReference type="STRING" id="1093900.A0A507BFE3"/>
<feature type="region of interest" description="Disordered" evidence="1">
    <location>
        <begin position="370"/>
        <end position="422"/>
    </location>
</feature>
<gene>
    <name evidence="2" type="ORF">E0L32_000015</name>
</gene>
<feature type="compositionally biased region" description="Basic residues" evidence="1">
    <location>
        <begin position="370"/>
        <end position="381"/>
    </location>
</feature>
<protein>
    <submittedName>
        <fullName evidence="2">Uncharacterized protein</fullName>
    </submittedName>
</protein>
<feature type="compositionally biased region" description="Basic and acidic residues" evidence="1">
    <location>
        <begin position="167"/>
        <end position="181"/>
    </location>
</feature>
<dbReference type="InParanoid" id="A0A507BFE3"/>
<dbReference type="GeneID" id="41967462"/>
<accession>A0A507BFE3</accession>
<evidence type="ECO:0000313" key="3">
    <source>
        <dbReference type="Proteomes" id="UP000319257"/>
    </source>
</evidence>
<feature type="compositionally biased region" description="Polar residues" evidence="1">
    <location>
        <begin position="332"/>
        <end position="341"/>
    </location>
</feature>
<feature type="compositionally biased region" description="Polar residues" evidence="1">
    <location>
        <begin position="55"/>
        <end position="65"/>
    </location>
</feature>
<sequence length="1067" mass="118181">MPTAPSPGSFAGLSTDGSPGHRFKKHKILPHPTKGSLSSLNGSIAGPKKYDLRIDTTSSTDSGSLPPSPRALRHQARRIGSGPDLPPTPPAHSRTSSSSHSALPSSPTCIESPARSTDDVSRKQPTTPVNQRSPPTPDVTPPQAMPERRPRLFRPVITDRIPSKTTTDSRTESFKTARENPETSDEEDGRSTLRAVLPSAKTSQSTVRQSPREGRKKIQPVGLGLGLESSVDESLTPRSKGEFGAFDGEWGGSSSEVEQEWDYNLERSVTVRKRSVRNQVNGHQEVLEDVTVSPTNAAKAVRSMTLPERIMALPSPPQDTPGRMRPRIASGPNPSESSVSTDTRRFSGMSSKSTVSTVVEAVLVDNTPKRQRTLRHVRKNMALRDSNSDLSPTSSAPTSVGQDEWIRRRPAPRRYHDVRHDSLASTGTVNSIMSRKARRDVWKNGGIPVVIVPERQSSVRSSAEPSLRSTSSRRSKRSQSLHSVPLSQISKSHDLTPLFDRPSRRGKPNSESDGSAPGDQRTMDYPPAVPRRTSSLSAPTSRNTSRAGSRAGSLTAESLKAHNVLQNQMHIRQNQVGKDEETPTAREAPEVTVREAPSADSLHLAKNHPDAHKLTADAHRELHFGRLSAKNTPFSQISVETNGTSHHSHAEVSEALAVNIYPHQNTSVLMVDHSNRPSEVWQSGHVKEDEQANGTVQTPVIKTTAPDDELPVTPPQPKSSQDEVDSPLRNPRAPPEPPVLKLIPATPSGLTPMQEKEKQLGNFFEEPEVPQEKPKRSVSLVRRALGQRRYSEYGPSASRRSGFLTRTLSLTRGTHRRLRTRGDLDDDMGPVIVRYSISGSEPADETRLHPFWRPASSYQYEEAFDDDDDDEGFVRDAEGESRRYPPITRRAAAPPRRSFSARVKRTFAILPINDPDDDYLSASPDGPERRTVRRTPSGALRVVKHRASLDSLRRYAAEDGRPFTAPEQRGRSRRYFWQPQTLLARNRSSSSSSRRENKWTRIFPGLGTKLVEYGPANLPRRISERRREKRTRELREKISGPREVRDGVGDVIRRRSYKDAYTQAQAA</sequence>
<keyword evidence="3" id="KW-1185">Reference proteome</keyword>
<dbReference type="Proteomes" id="UP000319257">
    <property type="component" value="Unassembled WGS sequence"/>
</dbReference>
<feature type="compositionally biased region" description="Polar residues" evidence="1">
    <location>
        <begin position="200"/>
        <end position="209"/>
    </location>
</feature>
<evidence type="ECO:0000313" key="2">
    <source>
        <dbReference type="EMBL" id="TPX15681.1"/>
    </source>
</evidence>
<feature type="compositionally biased region" description="Low complexity" evidence="1">
    <location>
        <begin position="91"/>
        <end position="107"/>
    </location>
</feature>
<feature type="compositionally biased region" description="Polar residues" evidence="1">
    <location>
        <begin position="532"/>
        <end position="547"/>
    </location>
</feature>
<feature type="region of interest" description="Disordered" evidence="1">
    <location>
        <begin position="914"/>
        <end position="935"/>
    </location>
</feature>
<dbReference type="OrthoDB" id="3870679at2759"/>
<feature type="region of interest" description="Disordered" evidence="1">
    <location>
        <begin position="456"/>
        <end position="553"/>
    </location>
</feature>
<feature type="compositionally biased region" description="Pro residues" evidence="1">
    <location>
        <begin position="134"/>
        <end position="144"/>
    </location>
</feature>
<proteinExistence type="predicted"/>
<reference evidence="2 3" key="1">
    <citation type="submission" date="2019-06" db="EMBL/GenBank/DDBJ databases">
        <title>Draft genome sequence of the filamentous fungus Phialemoniopsis curvata isolated from diesel fuel.</title>
        <authorList>
            <person name="Varaljay V.A."/>
            <person name="Lyon W.J."/>
            <person name="Crouch A.L."/>
            <person name="Drake C.E."/>
            <person name="Hollomon J.M."/>
            <person name="Nadeau L.J."/>
            <person name="Nunn H.S."/>
            <person name="Stevenson B.S."/>
            <person name="Bojanowski C.L."/>
            <person name="Crookes-Goodson W.J."/>
        </authorList>
    </citation>
    <scope>NUCLEOTIDE SEQUENCE [LARGE SCALE GENOMIC DNA]</scope>
    <source>
        <strain evidence="2 3">D216</strain>
    </source>
</reference>
<evidence type="ECO:0000256" key="1">
    <source>
        <dbReference type="SAM" id="MobiDB-lite"/>
    </source>
</evidence>
<organism evidence="2 3">
    <name type="scientific">Thyridium curvatum</name>
    <dbReference type="NCBI Taxonomy" id="1093900"/>
    <lineage>
        <taxon>Eukaryota</taxon>
        <taxon>Fungi</taxon>
        <taxon>Dikarya</taxon>
        <taxon>Ascomycota</taxon>
        <taxon>Pezizomycotina</taxon>
        <taxon>Sordariomycetes</taxon>
        <taxon>Sordariomycetidae</taxon>
        <taxon>Thyridiales</taxon>
        <taxon>Thyridiaceae</taxon>
        <taxon>Thyridium</taxon>
    </lineage>
</organism>
<dbReference type="EMBL" id="SKBQ01000001">
    <property type="protein sequence ID" value="TPX15681.1"/>
    <property type="molecule type" value="Genomic_DNA"/>
</dbReference>
<feature type="region of interest" description="Disordered" evidence="1">
    <location>
        <begin position="311"/>
        <end position="352"/>
    </location>
</feature>
<dbReference type="AlphaFoldDB" id="A0A507BFE3"/>
<feature type="region of interest" description="Disordered" evidence="1">
    <location>
        <begin position="572"/>
        <end position="599"/>
    </location>
</feature>
<dbReference type="RefSeq" id="XP_030997392.1">
    <property type="nucleotide sequence ID" value="XM_031135577.1"/>
</dbReference>